<proteinExistence type="predicted"/>
<keyword evidence="2" id="KW-1185">Reference proteome</keyword>
<dbReference type="Proteomes" id="UP000826195">
    <property type="component" value="Unassembled WGS sequence"/>
</dbReference>
<gene>
    <name evidence="1" type="ORF">KQX54_010004</name>
</gene>
<dbReference type="AlphaFoldDB" id="A0AAV7IL45"/>
<reference evidence="1 2" key="1">
    <citation type="journal article" date="2021" name="J. Hered.">
        <title>A chromosome-level genome assembly of the parasitoid wasp, Cotesia glomerata (Hymenoptera: Braconidae).</title>
        <authorList>
            <person name="Pinto B.J."/>
            <person name="Weis J.J."/>
            <person name="Gamble T."/>
            <person name="Ode P.J."/>
            <person name="Paul R."/>
            <person name="Zaspel J.M."/>
        </authorList>
    </citation>
    <scope>NUCLEOTIDE SEQUENCE [LARGE SCALE GENOMIC DNA]</scope>
    <source>
        <strain evidence="1">CgM1</strain>
    </source>
</reference>
<protein>
    <submittedName>
        <fullName evidence="1">Uncharacterized protein</fullName>
    </submittedName>
</protein>
<evidence type="ECO:0000313" key="2">
    <source>
        <dbReference type="Proteomes" id="UP000826195"/>
    </source>
</evidence>
<name>A0AAV7IL45_COTGL</name>
<dbReference type="EMBL" id="JAHXZJ010001492">
    <property type="protein sequence ID" value="KAH0552435.1"/>
    <property type="molecule type" value="Genomic_DNA"/>
</dbReference>
<evidence type="ECO:0000313" key="1">
    <source>
        <dbReference type="EMBL" id="KAH0552435.1"/>
    </source>
</evidence>
<dbReference type="Gene3D" id="4.10.60.10">
    <property type="entry name" value="Zinc finger, CCHC-type"/>
    <property type="match status" value="1"/>
</dbReference>
<sequence>MTLEWKCREAELQAQLEELKFVASTRKHVDLTKMESTEEEKIKKMMELSTADFAPLKWLKVPYKQSGSVLASYICRRCHKPRNWVYQCTFTVNRKPASIKKAKGIPQTMMTEVEGPKAPGAMLTASGNRKDNNFTGMKRHLLTAHSNAYEEVYGNSTSIQKSVSLAQKTID</sequence>
<comment type="caution">
    <text evidence="1">The sequence shown here is derived from an EMBL/GenBank/DDBJ whole genome shotgun (WGS) entry which is preliminary data.</text>
</comment>
<accession>A0AAV7IL45</accession>
<organism evidence="1 2">
    <name type="scientific">Cotesia glomerata</name>
    <name type="common">Lepidopteran parasitic wasp</name>
    <name type="synonym">Apanteles glomeratus</name>
    <dbReference type="NCBI Taxonomy" id="32391"/>
    <lineage>
        <taxon>Eukaryota</taxon>
        <taxon>Metazoa</taxon>
        <taxon>Ecdysozoa</taxon>
        <taxon>Arthropoda</taxon>
        <taxon>Hexapoda</taxon>
        <taxon>Insecta</taxon>
        <taxon>Pterygota</taxon>
        <taxon>Neoptera</taxon>
        <taxon>Endopterygota</taxon>
        <taxon>Hymenoptera</taxon>
        <taxon>Apocrita</taxon>
        <taxon>Ichneumonoidea</taxon>
        <taxon>Braconidae</taxon>
        <taxon>Microgastrinae</taxon>
        <taxon>Cotesia</taxon>
    </lineage>
</organism>